<dbReference type="InterPro" id="IPR036950">
    <property type="entry name" value="PBP_transglycosylase"/>
</dbReference>
<dbReference type="GO" id="GO:0030288">
    <property type="term" value="C:outer membrane-bounded periplasmic space"/>
    <property type="evidence" value="ECO:0007669"/>
    <property type="project" value="TreeGrafter"/>
</dbReference>
<keyword evidence="3" id="KW-1133">Transmembrane helix</keyword>
<feature type="transmembrane region" description="Helical" evidence="3">
    <location>
        <begin position="7"/>
        <end position="24"/>
    </location>
</feature>
<comment type="pathway">
    <text evidence="1">Cell wall biogenesis; peptidoglycan biosynthesis.</text>
</comment>
<name>A0A9E4N2L1_9GAMM</name>
<reference evidence="5" key="1">
    <citation type="journal article" date="2021" name="Proc. Natl. Acad. Sci. U.S.A.">
        <title>Global biogeography of chemosynthetic symbionts reveals both localized and globally distributed symbiont groups. .</title>
        <authorList>
            <person name="Osvatic J.T."/>
            <person name="Wilkins L.G.E."/>
            <person name="Leibrecht L."/>
            <person name="Leray M."/>
            <person name="Zauner S."/>
            <person name="Polzin J."/>
            <person name="Camacho Y."/>
            <person name="Gros O."/>
            <person name="van Gils J.A."/>
            <person name="Eisen J.A."/>
            <person name="Petersen J.M."/>
            <person name="Yuen B."/>
        </authorList>
    </citation>
    <scope>NUCLEOTIDE SEQUENCE</scope>
    <source>
        <strain evidence="5">MAGclacostrist064TRANS</strain>
    </source>
</reference>
<proteinExistence type="predicted"/>
<protein>
    <submittedName>
        <fullName evidence="5">Transglycosylase domain-containing protein</fullName>
    </submittedName>
</protein>
<evidence type="ECO:0000256" key="1">
    <source>
        <dbReference type="ARBA" id="ARBA00004752"/>
    </source>
</evidence>
<dbReference type="Gene3D" id="1.10.3810.10">
    <property type="entry name" value="Biosynthetic peptidoglycan transglycosylase-like"/>
    <property type="match status" value="1"/>
</dbReference>
<dbReference type="PANTHER" id="PTHR32282">
    <property type="entry name" value="BINDING PROTEIN TRANSPEPTIDASE, PUTATIVE-RELATED"/>
    <property type="match status" value="1"/>
</dbReference>
<dbReference type="Proteomes" id="UP000886667">
    <property type="component" value="Unassembled WGS sequence"/>
</dbReference>
<evidence type="ECO:0000313" key="5">
    <source>
        <dbReference type="EMBL" id="MCG7945801.1"/>
    </source>
</evidence>
<keyword evidence="3" id="KW-0812">Transmembrane</keyword>
<keyword evidence="2" id="KW-0808">Transferase</keyword>
<dbReference type="PANTHER" id="PTHR32282:SF33">
    <property type="entry name" value="PEPTIDOGLYCAN GLYCOSYLTRANSFERASE"/>
    <property type="match status" value="1"/>
</dbReference>
<comment type="caution">
    <text evidence="5">The sequence shown here is derived from an EMBL/GenBank/DDBJ whole genome shotgun (WGS) entry which is preliminary data.</text>
</comment>
<accession>A0A9E4N2L1</accession>
<dbReference type="EMBL" id="JAEPCM010000183">
    <property type="protein sequence ID" value="MCG7945801.1"/>
    <property type="molecule type" value="Genomic_DNA"/>
</dbReference>
<keyword evidence="3" id="KW-0472">Membrane</keyword>
<dbReference type="InterPro" id="IPR023346">
    <property type="entry name" value="Lysozyme-like_dom_sf"/>
</dbReference>
<evidence type="ECO:0000256" key="2">
    <source>
        <dbReference type="ARBA" id="ARBA00022679"/>
    </source>
</evidence>
<dbReference type="AlphaFoldDB" id="A0A9E4N2L1"/>
<dbReference type="InterPro" id="IPR001264">
    <property type="entry name" value="Glyco_trans_51"/>
</dbReference>
<dbReference type="GO" id="GO:0008955">
    <property type="term" value="F:peptidoglycan glycosyltransferase activity"/>
    <property type="evidence" value="ECO:0007669"/>
    <property type="project" value="TreeGrafter"/>
</dbReference>
<evidence type="ECO:0000256" key="3">
    <source>
        <dbReference type="SAM" id="Phobius"/>
    </source>
</evidence>
<feature type="domain" description="Glycosyl transferase family 51" evidence="4">
    <location>
        <begin position="48"/>
        <end position="191"/>
    </location>
</feature>
<organism evidence="5 6">
    <name type="scientific">Candidatus Thiodiazotropha taylori</name>
    <dbReference type="NCBI Taxonomy" id="2792791"/>
    <lineage>
        <taxon>Bacteria</taxon>
        <taxon>Pseudomonadati</taxon>
        <taxon>Pseudomonadota</taxon>
        <taxon>Gammaproteobacteria</taxon>
        <taxon>Chromatiales</taxon>
        <taxon>Sedimenticolaceae</taxon>
        <taxon>Candidatus Thiodiazotropha</taxon>
    </lineage>
</organism>
<evidence type="ECO:0000259" key="4">
    <source>
        <dbReference type="Pfam" id="PF00912"/>
    </source>
</evidence>
<sequence length="232" mass="26671">MKTLNRTWIAASLLLLAIVGYYGWELQSAYRYTVERVIPEERAAAYSLTLSSLTVKRKSALLKIEDPNFYQHSGIDFTTPGAGITTITQALVKTIYFERFSPGIAKIKQTLIARFVLDPLMPKEMQLRRFINTVHLGPKAKGFEQAANHYFNRPFDEISDDQFLALLAMIIAPETFNIEKHPERNELRVARLKQVIKGDYTPKGLFDLTYGRVDHETRQQLPALSYFESYYP</sequence>
<dbReference type="SUPFAM" id="SSF53955">
    <property type="entry name" value="Lysozyme-like"/>
    <property type="match status" value="1"/>
</dbReference>
<gene>
    <name evidence="5" type="ORF">JAZ07_05570</name>
</gene>
<dbReference type="InterPro" id="IPR050396">
    <property type="entry name" value="Glycosyltr_51/Transpeptidase"/>
</dbReference>
<evidence type="ECO:0000313" key="6">
    <source>
        <dbReference type="Proteomes" id="UP000886667"/>
    </source>
</evidence>
<dbReference type="GO" id="GO:0009252">
    <property type="term" value="P:peptidoglycan biosynthetic process"/>
    <property type="evidence" value="ECO:0007669"/>
    <property type="project" value="TreeGrafter"/>
</dbReference>
<dbReference type="Pfam" id="PF00912">
    <property type="entry name" value="Transgly"/>
    <property type="match status" value="1"/>
</dbReference>